<organism evidence="2 3">
    <name type="scientific">Duganella levis</name>
    <dbReference type="NCBI Taxonomy" id="2692169"/>
    <lineage>
        <taxon>Bacteria</taxon>
        <taxon>Pseudomonadati</taxon>
        <taxon>Pseudomonadota</taxon>
        <taxon>Betaproteobacteria</taxon>
        <taxon>Burkholderiales</taxon>
        <taxon>Oxalobacteraceae</taxon>
        <taxon>Telluria group</taxon>
        <taxon>Duganella</taxon>
    </lineage>
</organism>
<accession>A0ABW9W069</accession>
<dbReference type="EMBL" id="WWCT01000009">
    <property type="protein sequence ID" value="MYN27304.1"/>
    <property type="molecule type" value="Genomic_DNA"/>
</dbReference>
<name>A0ABW9W069_9BURK</name>
<evidence type="ECO:0000256" key="1">
    <source>
        <dbReference type="SAM" id="MobiDB-lite"/>
    </source>
</evidence>
<evidence type="ECO:0000313" key="3">
    <source>
        <dbReference type="Proteomes" id="UP000642144"/>
    </source>
</evidence>
<sequence>METTDKDYIDAKLQAVIERLNGDARAHQLATDTRFVQLNQTLEAGLKSTQKENELQRAQTEAYLQKVVSEVTRSQSEITKSQGELIKWVAGISIASAAITISATTLLVTQSTPKSPAPIVIYAQPSPSAAPPEIDKPDGTRK</sequence>
<dbReference type="RefSeq" id="WP_161055274.1">
    <property type="nucleotide sequence ID" value="NZ_WWCT01000009.1"/>
</dbReference>
<reference evidence="2 3" key="1">
    <citation type="submission" date="2019-12" db="EMBL/GenBank/DDBJ databases">
        <title>Novel species isolated from a subtropical stream in China.</title>
        <authorList>
            <person name="Lu H."/>
        </authorList>
    </citation>
    <scope>NUCLEOTIDE SEQUENCE [LARGE SCALE GENOMIC DNA]</scope>
    <source>
        <strain evidence="2 3">CY42W</strain>
    </source>
</reference>
<feature type="region of interest" description="Disordered" evidence="1">
    <location>
        <begin position="119"/>
        <end position="142"/>
    </location>
</feature>
<protein>
    <submittedName>
        <fullName evidence="2">Uncharacterized protein</fullName>
    </submittedName>
</protein>
<feature type="compositionally biased region" description="Basic and acidic residues" evidence="1">
    <location>
        <begin position="133"/>
        <end position="142"/>
    </location>
</feature>
<keyword evidence="3" id="KW-1185">Reference proteome</keyword>
<evidence type="ECO:0000313" key="2">
    <source>
        <dbReference type="EMBL" id="MYN27304.1"/>
    </source>
</evidence>
<comment type="caution">
    <text evidence="2">The sequence shown here is derived from an EMBL/GenBank/DDBJ whole genome shotgun (WGS) entry which is preliminary data.</text>
</comment>
<gene>
    <name evidence="2" type="ORF">GTP69_12875</name>
</gene>
<dbReference type="Proteomes" id="UP000642144">
    <property type="component" value="Unassembled WGS sequence"/>
</dbReference>
<proteinExistence type="predicted"/>